<gene>
    <name evidence="10" type="ORF">HCUR_00087</name>
</gene>
<evidence type="ECO:0000256" key="8">
    <source>
        <dbReference type="ARBA" id="ARBA00048968"/>
    </source>
</evidence>
<evidence type="ECO:0000256" key="4">
    <source>
        <dbReference type="ARBA" id="ARBA00022723"/>
    </source>
</evidence>
<reference evidence="10 11" key="1">
    <citation type="submission" date="2017-11" db="EMBL/GenBank/DDBJ databases">
        <title>Comparative genomic analysis of Holospora spp., intranuclear symbionts of paramecia.</title>
        <authorList>
            <person name="Garushyants S.K."/>
            <person name="Beliavskaya A."/>
            <person name="Malko D.B."/>
            <person name="Logacheva M.D."/>
            <person name="Rautian M.S."/>
            <person name="Gelfand M.S."/>
        </authorList>
    </citation>
    <scope>NUCLEOTIDE SEQUENCE [LARGE SCALE GENOMIC DNA]</scope>
    <source>
        <strain evidence="11">02AZ16</strain>
    </source>
</reference>
<dbReference type="GO" id="GO:0017061">
    <property type="term" value="F:S-methyl-5-thioadenosine phosphorylase activity"/>
    <property type="evidence" value="ECO:0007669"/>
    <property type="project" value="UniProtKB-EC"/>
</dbReference>
<name>A0A2S5RHR5_9PROT</name>
<comment type="catalytic activity">
    <reaction evidence="9">
        <text>S-methyl-5'-thioadenosine + phosphate = 5-(methylsulfanyl)-alpha-D-ribose 1-phosphate + adenine</text>
        <dbReference type="Rhea" id="RHEA:11852"/>
        <dbReference type="ChEBI" id="CHEBI:16708"/>
        <dbReference type="ChEBI" id="CHEBI:17509"/>
        <dbReference type="ChEBI" id="CHEBI:43474"/>
        <dbReference type="ChEBI" id="CHEBI:58533"/>
        <dbReference type="EC" id="2.4.2.28"/>
    </reaction>
    <physiologicalReaction direction="left-to-right" evidence="9">
        <dbReference type="Rhea" id="RHEA:11853"/>
    </physiologicalReaction>
</comment>
<keyword evidence="6" id="KW-0862">Zinc</keyword>
<dbReference type="InterPro" id="IPR003730">
    <property type="entry name" value="Cu_polyphenol_OxRdtase"/>
</dbReference>
<evidence type="ECO:0000256" key="2">
    <source>
        <dbReference type="ARBA" id="ARBA00007353"/>
    </source>
</evidence>
<sequence>MSHKLGDIRSSRYTKWTIPHGFFPGSVEGRNLSVGYESTKTYLENRHTIVLSMGMDPVKAIFPYQVHGGNVCIIEKQMPSVLPTCDGLVTAIPGVTLGISTADCAPVLFWDGADVVGICHAGWKGTRAGILEHTLETVQSISKTDKKIQACIGPTIRSHHYEVSYDFYNLFVKEDAKSSQFFKEQGFLSFDLPGYVKFRLMQKNCVVFDTLEDTFESSFVSRRQSRHQGLLSNHSFGSLIGIRKTD</sequence>
<dbReference type="Gene3D" id="3.60.140.10">
    <property type="entry name" value="CNF1/YfiH-like putative cysteine hydrolases"/>
    <property type="match status" value="1"/>
</dbReference>
<dbReference type="PANTHER" id="PTHR30616">
    <property type="entry name" value="UNCHARACTERIZED PROTEIN YFIH"/>
    <property type="match status" value="1"/>
</dbReference>
<keyword evidence="5" id="KW-0378">Hydrolase</keyword>
<dbReference type="Pfam" id="PF02578">
    <property type="entry name" value="Cu-oxidase_4"/>
    <property type="match status" value="1"/>
</dbReference>
<proteinExistence type="inferred from homology"/>
<organism evidence="10 11">
    <name type="scientific">Holospora curviuscula</name>
    <dbReference type="NCBI Taxonomy" id="1082868"/>
    <lineage>
        <taxon>Bacteria</taxon>
        <taxon>Pseudomonadati</taxon>
        <taxon>Pseudomonadota</taxon>
        <taxon>Alphaproteobacteria</taxon>
        <taxon>Holosporales</taxon>
        <taxon>Holosporaceae</taxon>
        <taxon>Holospora</taxon>
    </lineage>
</organism>
<keyword evidence="3" id="KW-0808">Transferase</keyword>
<evidence type="ECO:0000256" key="9">
    <source>
        <dbReference type="ARBA" id="ARBA00049893"/>
    </source>
</evidence>
<dbReference type="GO" id="GO:0005507">
    <property type="term" value="F:copper ion binding"/>
    <property type="evidence" value="ECO:0007669"/>
    <property type="project" value="TreeGrafter"/>
</dbReference>
<evidence type="ECO:0000256" key="5">
    <source>
        <dbReference type="ARBA" id="ARBA00022801"/>
    </source>
</evidence>
<evidence type="ECO:0000256" key="7">
    <source>
        <dbReference type="ARBA" id="ARBA00047989"/>
    </source>
</evidence>
<dbReference type="CDD" id="cd16833">
    <property type="entry name" value="YfiH"/>
    <property type="match status" value="1"/>
</dbReference>
<dbReference type="SUPFAM" id="SSF64438">
    <property type="entry name" value="CNF1/YfiH-like putative cysteine hydrolases"/>
    <property type="match status" value="1"/>
</dbReference>
<evidence type="ECO:0000313" key="10">
    <source>
        <dbReference type="EMBL" id="PPE06874.1"/>
    </source>
</evidence>
<comment type="similarity">
    <text evidence="2">Belongs to the purine nucleoside phosphorylase YfiH/LACC1 family.</text>
</comment>
<comment type="catalytic activity">
    <reaction evidence="8">
        <text>adenosine + phosphate = alpha-D-ribose 1-phosphate + adenine</text>
        <dbReference type="Rhea" id="RHEA:27642"/>
        <dbReference type="ChEBI" id="CHEBI:16335"/>
        <dbReference type="ChEBI" id="CHEBI:16708"/>
        <dbReference type="ChEBI" id="CHEBI:43474"/>
        <dbReference type="ChEBI" id="CHEBI:57720"/>
        <dbReference type="EC" id="2.4.2.1"/>
    </reaction>
    <physiologicalReaction direction="left-to-right" evidence="8">
        <dbReference type="Rhea" id="RHEA:27643"/>
    </physiologicalReaction>
</comment>
<dbReference type="InterPro" id="IPR038371">
    <property type="entry name" value="Cu_polyphenol_OxRdtase_sf"/>
</dbReference>
<dbReference type="RefSeq" id="WP_104206280.1">
    <property type="nucleotide sequence ID" value="NZ_PHHC01000014.1"/>
</dbReference>
<dbReference type="OrthoDB" id="4279at2"/>
<evidence type="ECO:0000256" key="6">
    <source>
        <dbReference type="ARBA" id="ARBA00022833"/>
    </source>
</evidence>
<dbReference type="AlphaFoldDB" id="A0A2S5RHR5"/>
<evidence type="ECO:0000256" key="1">
    <source>
        <dbReference type="ARBA" id="ARBA00000553"/>
    </source>
</evidence>
<comment type="caution">
    <text evidence="10">The sequence shown here is derived from an EMBL/GenBank/DDBJ whole genome shotgun (WGS) entry which is preliminary data.</text>
</comment>
<protein>
    <submittedName>
        <fullName evidence="10">Laccase domain protein YfiH</fullName>
    </submittedName>
</protein>
<evidence type="ECO:0000256" key="3">
    <source>
        <dbReference type="ARBA" id="ARBA00022679"/>
    </source>
</evidence>
<comment type="catalytic activity">
    <reaction evidence="1">
        <text>inosine + phosphate = alpha-D-ribose 1-phosphate + hypoxanthine</text>
        <dbReference type="Rhea" id="RHEA:27646"/>
        <dbReference type="ChEBI" id="CHEBI:17368"/>
        <dbReference type="ChEBI" id="CHEBI:17596"/>
        <dbReference type="ChEBI" id="CHEBI:43474"/>
        <dbReference type="ChEBI" id="CHEBI:57720"/>
        <dbReference type="EC" id="2.4.2.1"/>
    </reaction>
    <physiologicalReaction direction="left-to-right" evidence="1">
        <dbReference type="Rhea" id="RHEA:27647"/>
    </physiologicalReaction>
</comment>
<comment type="catalytic activity">
    <reaction evidence="7">
        <text>adenosine + H2O + H(+) = inosine + NH4(+)</text>
        <dbReference type="Rhea" id="RHEA:24408"/>
        <dbReference type="ChEBI" id="CHEBI:15377"/>
        <dbReference type="ChEBI" id="CHEBI:15378"/>
        <dbReference type="ChEBI" id="CHEBI:16335"/>
        <dbReference type="ChEBI" id="CHEBI:17596"/>
        <dbReference type="ChEBI" id="CHEBI:28938"/>
        <dbReference type="EC" id="3.5.4.4"/>
    </reaction>
    <physiologicalReaction direction="left-to-right" evidence="7">
        <dbReference type="Rhea" id="RHEA:24409"/>
    </physiologicalReaction>
</comment>
<dbReference type="Proteomes" id="UP000239425">
    <property type="component" value="Unassembled WGS sequence"/>
</dbReference>
<dbReference type="PANTHER" id="PTHR30616:SF2">
    <property type="entry name" value="PURINE NUCLEOSIDE PHOSPHORYLASE LACC1"/>
    <property type="match status" value="1"/>
</dbReference>
<keyword evidence="4" id="KW-0479">Metal-binding</keyword>
<keyword evidence="11" id="KW-1185">Reference proteome</keyword>
<accession>A0A2S5RHR5</accession>
<dbReference type="InterPro" id="IPR011324">
    <property type="entry name" value="Cytotoxic_necrot_fac-like_cat"/>
</dbReference>
<dbReference type="GO" id="GO:0016787">
    <property type="term" value="F:hydrolase activity"/>
    <property type="evidence" value="ECO:0007669"/>
    <property type="project" value="UniProtKB-KW"/>
</dbReference>
<dbReference type="EMBL" id="PHHC01000014">
    <property type="protein sequence ID" value="PPE06874.1"/>
    <property type="molecule type" value="Genomic_DNA"/>
</dbReference>
<evidence type="ECO:0000313" key="11">
    <source>
        <dbReference type="Proteomes" id="UP000239425"/>
    </source>
</evidence>